<dbReference type="InterPro" id="IPR001753">
    <property type="entry name" value="Enoyl-CoA_hydra/iso"/>
</dbReference>
<keyword evidence="4" id="KW-1185">Reference proteome</keyword>
<keyword evidence="2" id="KW-0456">Lyase</keyword>
<proteinExistence type="inferred from homology"/>
<dbReference type="Proteomes" id="UP001644750">
    <property type="component" value="Unassembled WGS sequence"/>
</dbReference>
<dbReference type="InterPro" id="IPR014748">
    <property type="entry name" value="Enoyl-CoA_hydra_C"/>
</dbReference>
<protein>
    <submittedName>
        <fullName evidence="3">Enoyl-CoA hydratase/isomerase family protein</fullName>
    </submittedName>
</protein>
<comment type="similarity">
    <text evidence="1">Belongs to the enoyl-CoA hydratase/isomerase family.</text>
</comment>
<dbReference type="Gene3D" id="1.10.12.10">
    <property type="entry name" value="Lyase 2-enoyl-coa Hydratase, Chain A, domain 2"/>
    <property type="match status" value="1"/>
</dbReference>
<reference evidence="3 4" key="1">
    <citation type="journal article" date="2020" name="Cell Host Microbe">
        <title>Functional and Genomic Variation between Human-Derived Isolates of Lachnospiraceae Reveals Inter- and Intra-Species Diversity.</title>
        <authorList>
            <person name="Sorbara M.T."/>
            <person name="Littmann E.R."/>
            <person name="Fontana E."/>
            <person name="Moody T.U."/>
            <person name="Kohout C.E."/>
            <person name="Gjonbalaj M."/>
            <person name="Eaton V."/>
            <person name="Seok R."/>
            <person name="Leiner I.M."/>
            <person name="Pamer E.G."/>
        </authorList>
    </citation>
    <scope>NUCLEOTIDE SEQUENCE [LARGE SCALE GENOMIC DNA]</scope>
    <source>
        <strain evidence="3 4">MSK.14.57</strain>
    </source>
</reference>
<name>A0ABX2HZJ9_ANAHA</name>
<gene>
    <name evidence="3" type="ORF">G5A72_11395</name>
</gene>
<comment type="caution">
    <text evidence="3">The sequence shown here is derived from an EMBL/GenBank/DDBJ whole genome shotgun (WGS) entry which is preliminary data.</text>
</comment>
<organism evidence="3 4">
    <name type="scientific">Anaerostipes hadrus</name>
    <dbReference type="NCBI Taxonomy" id="649756"/>
    <lineage>
        <taxon>Bacteria</taxon>
        <taxon>Bacillati</taxon>
        <taxon>Bacillota</taxon>
        <taxon>Clostridia</taxon>
        <taxon>Lachnospirales</taxon>
        <taxon>Lachnospiraceae</taxon>
        <taxon>Anaerostipes</taxon>
    </lineage>
</organism>
<evidence type="ECO:0000256" key="2">
    <source>
        <dbReference type="ARBA" id="ARBA00023239"/>
    </source>
</evidence>
<evidence type="ECO:0000313" key="4">
    <source>
        <dbReference type="Proteomes" id="UP001644750"/>
    </source>
</evidence>
<dbReference type="PANTHER" id="PTHR11941">
    <property type="entry name" value="ENOYL-COA HYDRATASE-RELATED"/>
    <property type="match status" value="1"/>
</dbReference>
<accession>A0ABX2HZJ9</accession>
<dbReference type="CDD" id="cd06558">
    <property type="entry name" value="crotonase-like"/>
    <property type="match status" value="1"/>
</dbReference>
<evidence type="ECO:0000313" key="3">
    <source>
        <dbReference type="EMBL" id="NSJ80174.1"/>
    </source>
</evidence>
<dbReference type="Pfam" id="PF00378">
    <property type="entry name" value="ECH_1"/>
    <property type="match status" value="1"/>
</dbReference>
<dbReference type="InterPro" id="IPR029045">
    <property type="entry name" value="ClpP/crotonase-like_dom_sf"/>
</dbReference>
<dbReference type="PANTHER" id="PTHR11941:SF133">
    <property type="entry name" value="1,2-EPOXYPHENYLACETYL-COA ISOMERASE"/>
    <property type="match status" value="1"/>
</dbReference>
<evidence type="ECO:0000256" key="1">
    <source>
        <dbReference type="ARBA" id="ARBA00005254"/>
    </source>
</evidence>
<dbReference type="EMBL" id="JAAITB010000025">
    <property type="protein sequence ID" value="NSJ80174.1"/>
    <property type="molecule type" value="Genomic_DNA"/>
</dbReference>
<sequence length="279" mass="30521">MIQYSYQNNLKEDMPMKLEKLQFVVEDGVGIITMNYMKNLNAIDDQMADELMYVVDTCENDPNVKVVVLKGMPKAFSAGGDIGYFYNLIQQGGEVNMDSLISKVGNVTDGLKRMSKLVISSVSGAAAGAGVSLAFSGDFVVCADNAKFIMAFVNLGLVPDTGGTYLFVKSLGIQKAMELCVTGRPMKAQEAKDAGMVYDVVPAEELDDTVMKLAKKFASGPLLSYKNIKKQIYQAGLADYKKYLDECEIPTQRECAASSDFIEGVKAFMEKRKAEFKGE</sequence>
<dbReference type="SUPFAM" id="SSF52096">
    <property type="entry name" value="ClpP/crotonase"/>
    <property type="match status" value="1"/>
</dbReference>
<dbReference type="Gene3D" id="3.90.226.10">
    <property type="entry name" value="2-enoyl-CoA Hydratase, Chain A, domain 1"/>
    <property type="match status" value="1"/>
</dbReference>